<dbReference type="Gene3D" id="2.60.40.4290">
    <property type="match status" value="1"/>
</dbReference>
<dbReference type="Gene3D" id="3.30.1370.220">
    <property type="match status" value="1"/>
</dbReference>
<dbReference type="Gene3D" id="3.40.50.11790">
    <property type="match status" value="1"/>
</dbReference>
<evidence type="ECO:0000259" key="5">
    <source>
        <dbReference type="Pfam" id="PF22671"/>
    </source>
</evidence>
<feature type="domain" description="Tail sheath protein subtilisin-like" evidence="2">
    <location>
        <begin position="181"/>
        <end position="329"/>
    </location>
</feature>
<dbReference type="EMBL" id="JAGGLB010000004">
    <property type="protein sequence ID" value="MBP1990211.1"/>
    <property type="molecule type" value="Genomic_DNA"/>
</dbReference>
<dbReference type="InterPro" id="IPR035089">
    <property type="entry name" value="Phage_sheath_subtilisin"/>
</dbReference>
<name>A0ABS4IT53_9BACL</name>
<feature type="domain" description="Tail sheath protein C-terminal" evidence="4">
    <location>
        <begin position="338"/>
        <end position="438"/>
    </location>
</feature>
<evidence type="ECO:0000313" key="6">
    <source>
        <dbReference type="EMBL" id="MBP1990211.1"/>
    </source>
</evidence>
<dbReference type="Pfam" id="PF17482">
    <property type="entry name" value="Phage_sheath_1C"/>
    <property type="match status" value="1"/>
</dbReference>
<feature type="domain" description="Phage tail sheath protein-like beta-sandwich" evidence="3">
    <location>
        <begin position="91"/>
        <end position="180"/>
    </location>
</feature>
<dbReference type="RefSeq" id="WP_209971000.1">
    <property type="nucleotide sequence ID" value="NZ_JAGGLB010000004.1"/>
</dbReference>
<dbReference type="Gene3D" id="3.30.1490.360">
    <property type="match status" value="1"/>
</dbReference>
<accession>A0ABS4IT53</accession>
<evidence type="ECO:0000259" key="2">
    <source>
        <dbReference type="Pfam" id="PF04984"/>
    </source>
</evidence>
<comment type="similarity">
    <text evidence="1">Belongs to the myoviridae tail sheath protein family.</text>
</comment>
<comment type="caution">
    <text evidence="6">The sequence shown here is derived from an EMBL/GenBank/DDBJ whole genome shotgun (WGS) entry which is preliminary data.</text>
</comment>
<proteinExistence type="inferred from homology"/>
<dbReference type="InterPro" id="IPR054564">
    <property type="entry name" value="Gp18_domIII_N"/>
</dbReference>
<organism evidence="6 7">
    <name type="scientific">Paenibacillus eucommiae</name>
    <dbReference type="NCBI Taxonomy" id="1355755"/>
    <lineage>
        <taxon>Bacteria</taxon>
        <taxon>Bacillati</taxon>
        <taxon>Bacillota</taxon>
        <taxon>Bacilli</taxon>
        <taxon>Bacillales</taxon>
        <taxon>Paenibacillaceae</taxon>
        <taxon>Paenibacillus</taxon>
    </lineage>
</organism>
<dbReference type="Gene3D" id="3.30.360.90">
    <property type="match status" value="1"/>
</dbReference>
<reference evidence="6 7" key="1">
    <citation type="submission" date="2021-03" db="EMBL/GenBank/DDBJ databases">
        <title>Genomic Encyclopedia of Type Strains, Phase IV (KMG-IV): sequencing the most valuable type-strain genomes for metagenomic binning, comparative biology and taxonomic classification.</title>
        <authorList>
            <person name="Goeker M."/>
        </authorList>
    </citation>
    <scope>NUCLEOTIDE SEQUENCE [LARGE SCALE GENOMIC DNA]</scope>
    <source>
        <strain evidence="6 7">DSM 26048</strain>
    </source>
</reference>
<dbReference type="Pfam" id="PF17481">
    <property type="entry name" value="Phage_sheath_domII"/>
    <property type="match status" value="1"/>
</dbReference>
<sequence>MAGGTWTMQNKVRPGVYINIVSEGAPLGAAGERGITSLAQALPWGPSKQMIKINAGQDVKEVLGYDLSTSQLLLVREALKRARTVLLYRLNTGTKAAVTASGLTVTAQYGGVRGNNLSVVIQANIDDALKFDVKTLLAGAVVDTQTVSNIAGLTANKWVVWSGTGSLTATASAPLIGGADGTVTNQDHTDYLAALELNDFQTVALPSTDAPLKAVYAAFVRRLRENEGRKVQAVLENYLTADYEGVISVKNGVKLADGTVLTAAQATAWVAAATAAAQMNESLTYQAYDGAVDTGTRYTSSQIETALLAGEFVFVPSQDRVVIEQDINTLVTSSPSHSKVFSKNRVVRVLDGIANDFKRIFESFYIGKVNNNADGRTLFWGECVKYLNTLQDINAIQNFNSQTDVTVLPGNSVDSIYVEAYVQPVDSIEKIYMKVTVR</sequence>
<dbReference type="Pfam" id="PF22671">
    <property type="entry name" value="Gp18_domIII_N"/>
    <property type="match status" value="1"/>
</dbReference>
<evidence type="ECO:0000259" key="4">
    <source>
        <dbReference type="Pfam" id="PF17482"/>
    </source>
</evidence>
<evidence type="ECO:0000259" key="3">
    <source>
        <dbReference type="Pfam" id="PF17481"/>
    </source>
</evidence>
<dbReference type="InterPro" id="IPR035326">
    <property type="entry name" value="Beta_sandwich_Seath"/>
</dbReference>
<protein>
    <recommendedName>
        <fullName evidence="8">Phage tail sheath protein</fullName>
    </recommendedName>
</protein>
<evidence type="ECO:0000313" key="7">
    <source>
        <dbReference type="Proteomes" id="UP001519287"/>
    </source>
</evidence>
<dbReference type="InterPro" id="IPR020287">
    <property type="entry name" value="Tail_sheath_C"/>
</dbReference>
<dbReference type="Proteomes" id="UP001519287">
    <property type="component" value="Unassembled WGS sequence"/>
</dbReference>
<gene>
    <name evidence="6" type="ORF">J2Z66_001809</name>
</gene>
<dbReference type="Pfam" id="PF04984">
    <property type="entry name" value="Phage_sheath_1"/>
    <property type="match status" value="1"/>
</dbReference>
<evidence type="ECO:0008006" key="8">
    <source>
        <dbReference type="Google" id="ProtNLM"/>
    </source>
</evidence>
<keyword evidence="7" id="KW-1185">Reference proteome</keyword>
<feature type="domain" description="Tail sheath protein Gp18-like" evidence="5">
    <location>
        <begin position="33"/>
        <end position="90"/>
    </location>
</feature>
<evidence type="ECO:0000256" key="1">
    <source>
        <dbReference type="ARBA" id="ARBA00008005"/>
    </source>
</evidence>